<dbReference type="AlphaFoldDB" id="A0A183D0A3"/>
<reference evidence="1" key="1">
    <citation type="submission" date="2016-06" db="UniProtKB">
        <authorList>
            <consortium name="WormBaseParasite"/>
        </authorList>
    </citation>
    <scope>IDENTIFICATION</scope>
</reference>
<name>A0A183D0A3_9BILA</name>
<dbReference type="InterPro" id="IPR016186">
    <property type="entry name" value="C-type_lectin-like/link_sf"/>
</dbReference>
<dbReference type="SUPFAM" id="SSF56436">
    <property type="entry name" value="C-type lectin-like"/>
    <property type="match status" value="1"/>
</dbReference>
<organism evidence="1">
    <name type="scientific">Gongylonema pulchrum</name>
    <dbReference type="NCBI Taxonomy" id="637853"/>
    <lineage>
        <taxon>Eukaryota</taxon>
        <taxon>Metazoa</taxon>
        <taxon>Ecdysozoa</taxon>
        <taxon>Nematoda</taxon>
        <taxon>Chromadorea</taxon>
        <taxon>Rhabditida</taxon>
        <taxon>Spirurina</taxon>
        <taxon>Spiruromorpha</taxon>
        <taxon>Spiruroidea</taxon>
        <taxon>Gongylonematidae</taxon>
        <taxon>Gongylonema</taxon>
    </lineage>
</organism>
<dbReference type="WBParaSite" id="GPUH_0000214901-mRNA-1">
    <property type="protein sequence ID" value="GPUH_0000214901-mRNA-1"/>
    <property type="gene ID" value="GPUH_0000214901"/>
</dbReference>
<accession>A0A183D0A3</accession>
<dbReference type="InterPro" id="IPR016187">
    <property type="entry name" value="CTDL_fold"/>
</dbReference>
<evidence type="ECO:0000313" key="1">
    <source>
        <dbReference type="WBParaSite" id="GPUH_0000214901-mRNA-1"/>
    </source>
</evidence>
<dbReference type="InterPro" id="IPR018378">
    <property type="entry name" value="C-type_lectin_CS"/>
</dbReference>
<proteinExistence type="predicted"/>
<protein>
    <submittedName>
        <fullName evidence="1">C-type lectin domain-containing protein</fullName>
    </submittedName>
</protein>
<dbReference type="Gene3D" id="3.10.100.10">
    <property type="entry name" value="Mannose-Binding Protein A, subunit A"/>
    <property type="match status" value="1"/>
</dbReference>
<dbReference type="PROSITE" id="PS00615">
    <property type="entry name" value="C_TYPE_LECTIN_1"/>
    <property type="match status" value="1"/>
</dbReference>
<sequence length="156" mass="17834">LEFLEPLINCHQNAIYQNGRCYVPYTLKEPLPLFDAQTGCRREFIFKNHEFQGGQLAFSVGETAQNEIIASIRKQNSNNNGSCFWMGESDRSSNESQCKCFYVTNANAIWSNTNCDSLQQWVCEFAPESSTPRPIECYSKPTEQAVVFNGQFCTEW</sequence>